<dbReference type="STRING" id="56646.A0A2L2TUY7"/>
<evidence type="ECO:0000256" key="1">
    <source>
        <dbReference type="SAM" id="MobiDB-lite"/>
    </source>
</evidence>
<reference evidence="3" key="1">
    <citation type="submission" date="2014-10" db="EMBL/GenBank/DDBJ databases">
        <authorList>
            <person name="King R."/>
        </authorList>
    </citation>
    <scope>NUCLEOTIDE SEQUENCE [LARGE SCALE GENOMIC DNA]</scope>
    <source>
        <strain evidence="3">A3/5</strain>
    </source>
</reference>
<accession>A0A2L2TUY7</accession>
<protein>
    <submittedName>
        <fullName evidence="2">Uncharacterized protein</fullName>
    </submittedName>
</protein>
<keyword evidence="3" id="KW-1185">Reference proteome</keyword>
<dbReference type="Gene3D" id="3.30.559.10">
    <property type="entry name" value="Chloramphenicol acetyltransferase-like domain"/>
    <property type="match status" value="2"/>
</dbReference>
<evidence type="ECO:0000313" key="2">
    <source>
        <dbReference type="EMBL" id="CEI70451.1"/>
    </source>
</evidence>
<feature type="region of interest" description="Disordered" evidence="1">
    <location>
        <begin position="1"/>
        <end position="20"/>
    </location>
</feature>
<dbReference type="Proteomes" id="UP000245910">
    <property type="component" value="Chromosome III"/>
</dbReference>
<sequence length="514" mass="58033">MFGLRTKDHQSSIFDDDDDDDDDDIYPATLLDDTKAQRDMILHWTFHFNDVLDTDKLRTSLVTLLEIGDWRKLGGRYRINANGKAEFHVPKTFTEERPPFQYSQRHFDMKIENHPIGRKFPQAGEQPSLHPGGYEFKDLATAPDNAVNGWDLLVGNKPQMALNIVSFKNATLVTLVLSHMLMDAGGLQALLQNWSLVLAGRESEVSPVFGARKDVTCDIAEGRTEDPSEGFIQEELEIAPKRIKGLKMFVFVMRFLWELIWYGKPESRTIFLPKAAVSRLRQEALETLTLTEGRNGDEEPFISEGDVLSAWTAKMVASSDPRQLPVSILNAVNLRYRFDSMKHATGVYLQNLALCEFTFVSPTMARGPLGPIALANRKHLIQQTTKSQIRAYLRSAIAESQNGLDTILFGEPNMLLIIITNWTKAELTQAADFSTAVLRVGDKSEKRKNAKGRMIQLSVAPAKESFMSKNVMMIKGKDHGDNYWLDGCFLQKAWVKFDGELARLSTESCRRQPT</sequence>
<dbReference type="OrthoDB" id="21502at2759"/>
<proteinExistence type="predicted"/>
<dbReference type="EMBL" id="LN649231">
    <property type="protein sequence ID" value="CEI70451.1"/>
    <property type="molecule type" value="Genomic_DNA"/>
</dbReference>
<dbReference type="AlphaFoldDB" id="A0A2L2TUY7"/>
<name>A0A2L2TUY7_9HYPO</name>
<dbReference type="InterPro" id="IPR023213">
    <property type="entry name" value="CAT-like_dom_sf"/>
</dbReference>
<feature type="compositionally biased region" description="Basic and acidic residues" evidence="1">
    <location>
        <begin position="1"/>
        <end position="10"/>
    </location>
</feature>
<evidence type="ECO:0000313" key="3">
    <source>
        <dbReference type="Proteomes" id="UP000245910"/>
    </source>
</evidence>
<organism evidence="2 3">
    <name type="scientific">Fusarium venenatum</name>
    <dbReference type="NCBI Taxonomy" id="56646"/>
    <lineage>
        <taxon>Eukaryota</taxon>
        <taxon>Fungi</taxon>
        <taxon>Dikarya</taxon>
        <taxon>Ascomycota</taxon>
        <taxon>Pezizomycotina</taxon>
        <taxon>Sordariomycetes</taxon>
        <taxon>Hypocreomycetidae</taxon>
        <taxon>Hypocreales</taxon>
        <taxon>Nectriaceae</taxon>
        <taxon>Fusarium</taxon>
    </lineage>
</organism>